<dbReference type="EMBL" id="FOHZ01000005">
    <property type="protein sequence ID" value="SET17078.1"/>
    <property type="molecule type" value="Genomic_DNA"/>
</dbReference>
<keyword evidence="3 6" id="KW-0812">Transmembrane</keyword>
<keyword evidence="9" id="KW-1185">Reference proteome</keyword>
<dbReference type="OrthoDB" id="9804865at2"/>
<feature type="transmembrane region" description="Helical" evidence="6">
    <location>
        <begin position="189"/>
        <end position="206"/>
    </location>
</feature>
<accession>A0A1I0CC22</accession>
<organism evidence="8 9">
    <name type="scientific">Marinobacter segnicrescens</name>
    <dbReference type="NCBI Taxonomy" id="430453"/>
    <lineage>
        <taxon>Bacteria</taxon>
        <taxon>Pseudomonadati</taxon>
        <taxon>Pseudomonadota</taxon>
        <taxon>Gammaproteobacteria</taxon>
        <taxon>Pseudomonadales</taxon>
        <taxon>Marinobacteraceae</taxon>
        <taxon>Marinobacter</taxon>
    </lineage>
</organism>
<evidence type="ECO:0000259" key="7">
    <source>
        <dbReference type="Pfam" id="PF00892"/>
    </source>
</evidence>
<dbReference type="InterPro" id="IPR051258">
    <property type="entry name" value="Diverse_Substrate_Transporter"/>
</dbReference>
<keyword evidence="4 6" id="KW-1133">Transmembrane helix</keyword>
<feature type="domain" description="EamA" evidence="7">
    <location>
        <begin position="3"/>
        <end position="149"/>
    </location>
</feature>
<protein>
    <submittedName>
        <fullName evidence="8">Drug/metabolite transporter, DME family</fullName>
    </submittedName>
</protein>
<dbReference type="Proteomes" id="UP000198762">
    <property type="component" value="Unassembled WGS sequence"/>
</dbReference>
<evidence type="ECO:0000256" key="2">
    <source>
        <dbReference type="ARBA" id="ARBA00022475"/>
    </source>
</evidence>
<dbReference type="PANTHER" id="PTHR42920">
    <property type="entry name" value="OS03G0707200 PROTEIN-RELATED"/>
    <property type="match status" value="1"/>
</dbReference>
<dbReference type="InterPro" id="IPR037185">
    <property type="entry name" value="EmrE-like"/>
</dbReference>
<dbReference type="GO" id="GO:0005886">
    <property type="term" value="C:plasma membrane"/>
    <property type="evidence" value="ECO:0007669"/>
    <property type="project" value="UniProtKB-SubCell"/>
</dbReference>
<sequence length="323" mass="34079">MIRGALLIAFASLLWATTGIVAKFLFSDTELQPLTLGLLRLLVALPFFWLLMKRELDQHSTKGERTRIWPALTPAALLVLGGLGLFQAFYQGSYLLAVDLTGAGIATLISLCLPPVLVAILAAPLLGEKPRLVTMLALIAAIAGTGMLVISDMDTAGTLRLAGILMALLAAAVYTGFTLTSRYNSAGTPVFTTAFVCFLVAALLLLPTVWLSGGFTGLETLGLTDWLMVGYIGVVPTCVGYLCFFTGMQTTPATLSSIIVTLEPLFVALLAWLVLDEILGPTGIAGALILTLAVIVASISSRSKPAVRDKSAARQAPRCPGRK</sequence>
<reference evidence="9" key="1">
    <citation type="submission" date="2016-10" db="EMBL/GenBank/DDBJ databases">
        <authorList>
            <person name="Varghese N."/>
            <person name="Submissions S."/>
        </authorList>
    </citation>
    <scope>NUCLEOTIDE SEQUENCE [LARGE SCALE GENOMIC DNA]</scope>
    <source>
        <strain evidence="9">CGMCC 1.6489</strain>
    </source>
</reference>
<feature type="transmembrane region" description="Helical" evidence="6">
    <location>
        <begin position="132"/>
        <end position="151"/>
    </location>
</feature>
<dbReference type="Pfam" id="PF00892">
    <property type="entry name" value="EamA"/>
    <property type="match status" value="2"/>
</dbReference>
<dbReference type="InterPro" id="IPR000620">
    <property type="entry name" value="EamA_dom"/>
</dbReference>
<feature type="transmembrane region" description="Helical" evidence="6">
    <location>
        <begin position="102"/>
        <end position="125"/>
    </location>
</feature>
<feature type="transmembrane region" description="Helical" evidence="6">
    <location>
        <begin position="157"/>
        <end position="177"/>
    </location>
</feature>
<evidence type="ECO:0000256" key="5">
    <source>
        <dbReference type="ARBA" id="ARBA00023136"/>
    </source>
</evidence>
<evidence type="ECO:0000313" key="8">
    <source>
        <dbReference type="EMBL" id="SET17078.1"/>
    </source>
</evidence>
<comment type="subcellular location">
    <subcellularLocation>
        <location evidence="1">Cell membrane</location>
        <topology evidence="1">Multi-pass membrane protein</topology>
    </subcellularLocation>
</comment>
<proteinExistence type="predicted"/>
<feature type="transmembrane region" description="Helical" evidence="6">
    <location>
        <begin position="226"/>
        <end position="246"/>
    </location>
</feature>
<feature type="transmembrane region" description="Helical" evidence="6">
    <location>
        <begin position="281"/>
        <end position="300"/>
    </location>
</feature>
<name>A0A1I0CC22_9GAMM</name>
<feature type="domain" description="EamA" evidence="7">
    <location>
        <begin position="162"/>
        <end position="298"/>
    </location>
</feature>
<feature type="transmembrane region" description="Helical" evidence="6">
    <location>
        <begin position="71"/>
        <end position="90"/>
    </location>
</feature>
<gene>
    <name evidence="8" type="ORF">SAMN04487962_10580</name>
</gene>
<dbReference type="PANTHER" id="PTHR42920:SF5">
    <property type="entry name" value="EAMA DOMAIN-CONTAINING PROTEIN"/>
    <property type="match status" value="1"/>
</dbReference>
<keyword evidence="2" id="KW-1003">Cell membrane</keyword>
<evidence type="ECO:0000256" key="4">
    <source>
        <dbReference type="ARBA" id="ARBA00022989"/>
    </source>
</evidence>
<evidence type="ECO:0000256" key="1">
    <source>
        <dbReference type="ARBA" id="ARBA00004651"/>
    </source>
</evidence>
<evidence type="ECO:0000256" key="6">
    <source>
        <dbReference type="SAM" id="Phobius"/>
    </source>
</evidence>
<keyword evidence="5 6" id="KW-0472">Membrane</keyword>
<feature type="transmembrane region" description="Helical" evidence="6">
    <location>
        <begin position="253"/>
        <end position="275"/>
    </location>
</feature>
<dbReference type="AlphaFoldDB" id="A0A1I0CC22"/>
<dbReference type="STRING" id="430453.SAMN04487962_10580"/>
<evidence type="ECO:0000313" key="9">
    <source>
        <dbReference type="Proteomes" id="UP000198762"/>
    </source>
</evidence>
<evidence type="ECO:0000256" key="3">
    <source>
        <dbReference type="ARBA" id="ARBA00022692"/>
    </source>
</evidence>
<dbReference type="SUPFAM" id="SSF103481">
    <property type="entry name" value="Multidrug resistance efflux transporter EmrE"/>
    <property type="match status" value="2"/>
</dbReference>
<dbReference type="RefSeq" id="WP_091849927.1">
    <property type="nucleotide sequence ID" value="NZ_FOHZ01000005.1"/>
</dbReference>
<feature type="transmembrane region" description="Helical" evidence="6">
    <location>
        <begin position="32"/>
        <end position="51"/>
    </location>
</feature>